<dbReference type="InterPro" id="IPR006603">
    <property type="entry name" value="PQ-loop_rpt"/>
</dbReference>
<evidence type="ECO:0000256" key="5">
    <source>
        <dbReference type="SAM" id="Phobius"/>
    </source>
</evidence>
<dbReference type="PANTHER" id="PTHR16201:SF44">
    <property type="entry name" value="SEVEN TRANSMEMBRANE PROTEIN 1"/>
    <property type="match status" value="1"/>
</dbReference>
<dbReference type="InterPro" id="IPR051415">
    <property type="entry name" value="LAAT-1"/>
</dbReference>
<comment type="subcellular location">
    <subcellularLocation>
        <location evidence="1">Membrane</location>
        <topology evidence="1">Multi-pass membrane protein</topology>
    </subcellularLocation>
</comment>
<protein>
    <submittedName>
        <fullName evidence="6">Vacuolar membrane transporter</fullName>
    </submittedName>
</protein>
<reference evidence="6 7" key="1">
    <citation type="submission" date="2024-02" db="EMBL/GenBank/DDBJ databases">
        <title>A draft genome for the cacao thread blight pathogen Marasmius crinis-equi.</title>
        <authorList>
            <person name="Cohen S.P."/>
            <person name="Baruah I.K."/>
            <person name="Amoako-Attah I."/>
            <person name="Bukari Y."/>
            <person name="Meinhardt L.W."/>
            <person name="Bailey B.A."/>
        </authorList>
    </citation>
    <scope>NUCLEOTIDE SEQUENCE [LARGE SCALE GENOMIC DNA]</scope>
    <source>
        <strain evidence="6 7">GH-76</strain>
    </source>
</reference>
<dbReference type="PANTHER" id="PTHR16201">
    <property type="entry name" value="SEVEN TRANSMEMBRANE PROTEIN 1-RELATED"/>
    <property type="match status" value="1"/>
</dbReference>
<keyword evidence="2 5" id="KW-0812">Transmembrane</keyword>
<dbReference type="Gene3D" id="1.20.1280.290">
    <property type="match status" value="2"/>
</dbReference>
<keyword evidence="4 5" id="KW-0472">Membrane</keyword>
<evidence type="ECO:0000313" key="6">
    <source>
        <dbReference type="EMBL" id="KAL0580628.1"/>
    </source>
</evidence>
<evidence type="ECO:0000313" key="7">
    <source>
        <dbReference type="Proteomes" id="UP001465976"/>
    </source>
</evidence>
<dbReference type="EMBL" id="JBAHYK010000026">
    <property type="protein sequence ID" value="KAL0580628.1"/>
    <property type="molecule type" value="Genomic_DNA"/>
</dbReference>
<feature type="transmembrane region" description="Helical" evidence="5">
    <location>
        <begin position="71"/>
        <end position="92"/>
    </location>
</feature>
<feature type="transmembrane region" description="Helical" evidence="5">
    <location>
        <begin position="44"/>
        <end position="65"/>
    </location>
</feature>
<feature type="transmembrane region" description="Helical" evidence="5">
    <location>
        <begin position="175"/>
        <end position="195"/>
    </location>
</feature>
<dbReference type="Proteomes" id="UP001465976">
    <property type="component" value="Unassembled WGS sequence"/>
</dbReference>
<feature type="transmembrane region" description="Helical" evidence="5">
    <location>
        <begin position="207"/>
        <end position="225"/>
    </location>
</feature>
<dbReference type="Pfam" id="PF04193">
    <property type="entry name" value="PQ-loop"/>
    <property type="match status" value="2"/>
</dbReference>
<sequence length="247" mass="27684">MLSSHPTHDSVSSIFGWISIACWVVVYTPQIYENYSLQSGEGLSVFFVLIWLAGDLCNVSGAILAHLLPTIIILGLYYTLCDMILLGQIYYYRFKRAKSPLLFYPERQEEHAPLLPDDRSPQNSERSGGDAKSMLLRYTGALLFVLATGTVAWWMSDSTKHPDEPSQNKMSPSRAWTIQVLGWSSAILFLGARIPQIAKNFKTRCEGLTPALFFFAMVGNITYVLSICMKSMDKSYLITNASWLAGE</sequence>
<feature type="transmembrane region" description="Helical" evidence="5">
    <location>
        <begin position="14"/>
        <end position="32"/>
    </location>
</feature>
<evidence type="ECO:0000256" key="3">
    <source>
        <dbReference type="ARBA" id="ARBA00022989"/>
    </source>
</evidence>
<comment type="caution">
    <text evidence="6">The sequence shown here is derived from an EMBL/GenBank/DDBJ whole genome shotgun (WGS) entry which is preliminary data.</text>
</comment>
<keyword evidence="3 5" id="KW-1133">Transmembrane helix</keyword>
<keyword evidence="7" id="KW-1185">Reference proteome</keyword>
<feature type="transmembrane region" description="Helical" evidence="5">
    <location>
        <begin position="135"/>
        <end position="155"/>
    </location>
</feature>
<organism evidence="6 7">
    <name type="scientific">Marasmius crinis-equi</name>
    <dbReference type="NCBI Taxonomy" id="585013"/>
    <lineage>
        <taxon>Eukaryota</taxon>
        <taxon>Fungi</taxon>
        <taxon>Dikarya</taxon>
        <taxon>Basidiomycota</taxon>
        <taxon>Agaricomycotina</taxon>
        <taxon>Agaricomycetes</taxon>
        <taxon>Agaricomycetidae</taxon>
        <taxon>Agaricales</taxon>
        <taxon>Marasmiineae</taxon>
        <taxon>Marasmiaceae</taxon>
        <taxon>Marasmius</taxon>
    </lineage>
</organism>
<accession>A0ABR3FYK3</accession>
<proteinExistence type="predicted"/>
<evidence type="ECO:0000256" key="1">
    <source>
        <dbReference type="ARBA" id="ARBA00004141"/>
    </source>
</evidence>
<name>A0ABR3FYK3_9AGAR</name>
<evidence type="ECO:0000256" key="2">
    <source>
        <dbReference type="ARBA" id="ARBA00022692"/>
    </source>
</evidence>
<evidence type="ECO:0000256" key="4">
    <source>
        <dbReference type="ARBA" id="ARBA00023136"/>
    </source>
</evidence>
<dbReference type="SMART" id="SM00679">
    <property type="entry name" value="CTNS"/>
    <property type="match status" value="2"/>
</dbReference>
<gene>
    <name evidence="6" type="primary">RTC2</name>
    <name evidence="6" type="ORF">V5O48_001358</name>
</gene>